<reference evidence="2" key="1">
    <citation type="submission" date="2021-12" db="EMBL/GenBank/DDBJ databases">
        <title>Prjna785345.</title>
        <authorList>
            <person name="Rujirawat T."/>
            <person name="Krajaejun T."/>
        </authorList>
    </citation>
    <scope>NUCLEOTIDE SEQUENCE</scope>
    <source>
        <strain evidence="2">Pi057C3</strain>
    </source>
</reference>
<evidence type="ECO:0000256" key="1">
    <source>
        <dbReference type="SAM" id="MobiDB-lite"/>
    </source>
</evidence>
<protein>
    <submittedName>
        <fullName evidence="2">Uncharacterized protein</fullName>
    </submittedName>
</protein>
<dbReference type="AlphaFoldDB" id="A0AAD5LX34"/>
<comment type="caution">
    <text evidence="2">The sequence shown here is derived from an EMBL/GenBank/DDBJ whole genome shotgun (WGS) entry which is preliminary data.</text>
</comment>
<sequence>MAAWDDLASLSDLHGASGYRMGERLAYARDLDELDRAELALEQTIRALVERPAPTPIGVKFHRPFIPGPNTMPQVGSIARRPTNSYSQPQRSGAAAWSSHSSHQRNSPGDRTTQQLQFEDDDEEEEDEEDDMEEDDDDDLVEEEEEDAPRQRGTADDEDLFAGEEADQDARSEHDDSMDLSMDMDD</sequence>
<proteinExistence type="predicted"/>
<feature type="region of interest" description="Disordered" evidence="1">
    <location>
        <begin position="60"/>
        <end position="186"/>
    </location>
</feature>
<evidence type="ECO:0000313" key="2">
    <source>
        <dbReference type="EMBL" id="KAJ0395268.1"/>
    </source>
</evidence>
<keyword evidence="3" id="KW-1185">Reference proteome</keyword>
<feature type="compositionally biased region" description="Basic and acidic residues" evidence="1">
    <location>
        <begin position="168"/>
        <end position="177"/>
    </location>
</feature>
<name>A0AAD5LX34_PYTIN</name>
<dbReference type="EMBL" id="JAKCXM010000354">
    <property type="protein sequence ID" value="KAJ0395268.1"/>
    <property type="molecule type" value="Genomic_DNA"/>
</dbReference>
<accession>A0AAD5LX34</accession>
<feature type="compositionally biased region" description="Acidic residues" evidence="1">
    <location>
        <begin position="118"/>
        <end position="147"/>
    </location>
</feature>
<feature type="compositionally biased region" description="Acidic residues" evidence="1">
    <location>
        <begin position="156"/>
        <end position="167"/>
    </location>
</feature>
<organism evidence="2 3">
    <name type="scientific">Pythium insidiosum</name>
    <name type="common">Pythiosis disease agent</name>
    <dbReference type="NCBI Taxonomy" id="114742"/>
    <lineage>
        <taxon>Eukaryota</taxon>
        <taxon>Sar</taxon>
        <taxon>Stramenopiles</taxon>
        <taxon>Oomycota</taxon>
        <taxon>Peronosporomycetes</taxon>
        <taxon>Pythiales</taxon>
        <taxon>Pythiaceae</taxon>
        <taxon>Pythium</taxon>
    </lineage>
</organism>
<feature type="compositionally biased region" description="Polar residues" evidence="1">
    <location>
        <begin position="104"/>
        <end position="117"/>
    </location>
</feature>
<gene>
    <name evidence="2" type="ORF">P43SY_008434</name>
</gene>
<feature type="compositionally biased region" description="Low complexity" evidence="1">
    <location>
        <begin position="92"/>
        <end position="101"/>
    </location>
</feature>
<evidence type="ECO:0000313" key="3">
    <source>
        <dbReference type="Proteomes" id="UP001209570"/>
    </source>
</evidence>
<feature type="compositionally biased region" description="Polar residues" evidence="1">
    <location>
        <begin position="82"/>
        <end position="91"/>
    </location>
</feature>
<dbReference type="Proteomes" id="UP001209570">
    <property type="component" value="Unassembled WGS sequence"/>
</dbReference>